<keyword evidence="4" id="KW-0808">Transferase</keyword>
<dbReference type="Gene3D" id="3.90.1480.10">
    <property type="entry name" value="Alpha-2,3-sialyltransferase"/>
    <property type="match status" value="1"/>
</dbReference>
<evidence type="ECO:0000313" key="5">
    <source>
        <dbReference type="Proteomes" id="UP000315901"/>
    </source>
</evidence>
<protein>
    <submittedName>
        <fullName evidence="4">Motility associated factor glycosyltransferase family protein</fullName>
    </submittedName>
</protein>
<dbReference type="Pfam" id="PF20157">
    <property type="entry name" value="Maf_flag10_N"/>
    <property type="match status" value="1"/>
</dbReference>
<proteinExistence type="predicted"/>
<dbReference type="InterPro" id="IPR002826">
    <property type="entry name" value="MptE-like"/>
</dbReference>
<accession>A0A501X348</accession>
<feature type="coiled-coil region" evidence="1">
    <location>
        <begin position="2"/>
        <end position="29"/>
    </location>
</feature>
<dbReference type="Pfam" id="PF01973">
    <property type="entry name" value="MptE-like"/>
    <property type="match status" value="1"/>
</dbReference>
<keyword evidence="5" id="KW-1185">Reference proteome</keyword>
<dbReference type="GO" id="GO:0016740">
    <property type="term" value="F:transferase activity"/>
    <property type="evidence" value="ECO:0007669"/>
    <property type="project" value="UniProtKB-KW"/>
</dbReference>
<dbReference type="PANTHER" id="PTHR41786:SF1">
    <property type="entry name" value="6-HYDROXYMETHYLPTERIN DIPHOSPHOKINASE MPTE-LIKE DOMAIN-CONTAINING PROTEIN"/>
    <property type="match status" value="1"/>
</dbReference>
<dbReference type="PANTHER" id="PTHR41786">
    <property type="entry name" value="MOTILITY ACCESSORY FACTOR MAF"/>
    <property type="match status" value="1"/>
</dbReference>
<name>A0A501X348_9GAMM</name>
<feature type="domain" description="6-hydroxymethylpterin diphosphokinase MptE-like" evidence="2">
    <location>
        <begin position="297"/>
        <end position="460"/>
    </location>
</feature>
<comment type="caution">
    <text evidence="4">The sequence shown here is derived from an EMBL/GenBank/DDBJ whole genome shotgun (WGS) entry which is preliminary data.</text>
</comment>
<sequence length="714" mass="82658">MSDSFEGMLQEASIQVEKLEKRYKLAIELDRTLNDRFRDNLLAFEHYMPHVLEDYKSFSFDENLLFMSDTGTLNILHPELKQPLYGEDPISASKQQFQAYKKSPKFTRIRYGQEDNPRNQLQTEYLNKVAAFCLEAETQLTPLKQLPDYVPNLLILGIGLGYHLDELLEELNSNHFYIYEPVPEFFWASLMVFNWRSLFERVNEQGLTLNINIGSKPEQFPRDYISQLDLNGRYSASKTFLYLHYHSDVLERVISELHANYNKQITGWGFFDDGVFSVGHGLTNLENEVPILKEKNHISKEIFDKIVDMPVFIVANGPSLDNCIETIKEYRDQVILMSCGSTITTLYRYGIKPDIQLDVERTKHSADKFDYLPASYLEDILALSVNVMHPKYFKYFKRKGYGMKPGETMSSIFSDKIDPARKFAFLQACNPLVGNIALSYSYYFGFRNVYLMGMDNGFVKGGLHHSKNSIYYTAGNEDVKALQNYVEHDGVTVPGNFGRDVFSSHLMDYSRYMINVIMREVAKNKRANYYNCSDGAKFESITPLSPEDVFLLDPPLDHEAVKKYIFENFFEVLPLSSLDIQALAGREEFAKVVNALISKFDMKLETRADFSLLAKKQIDFVKDFRKLIKGSSYIYYLLVGSLNTFNAMMLTMVYDYEEEQECIKRAKQMLSIWQEYLEAMVVRYDQVIGYHDVYDWDGMKLFKDDTNGAATDDA</sequence>
<gene>
    <name evidence="4" type="ORF">FJM67_02325</name>
</gene>
<dbReference type="AlphaFoldDB" id="A0A501X348"/>
<evidence type="ECO:0000313" key="4">
    <source>
        <dbReference type="EMBL" id="TPE54912.1"/>
    </source>
</evidence>
<evidence type="ECO:0000259" key="2">
    <source>
        <dbReference type="Pfam" id="PF01973"/>
    </source>
</evidence>
<organism evidence="4 5">
    <name type="scientific">Maribrevibacterium harenarium</name>
    <dbReference type="NCBI Taxonomy" id="2589817"/>
    <lineage>
        <taxon>Bacteria</taxon>
        <taxon>Pseudomonadati</taxon>
        <taxon>Pseudomonadota</taxon>
        <taxon>Gammaproteobacteria</taxon>
        <taxon>Oceanospirillales</taxon>
        <taxon>Oceanospirillaceae</taxon>
        <taxon>Maribrevibacterium</taxon>
    </lineage>
</organism>
<dbReference type="EMBL" id="VFRR01000003">
    <property type="protein sequence ID" value="TPE54912.1"/>
    <property type="molecule type" value="Genomic_DNA"/>
</dbReference>
<keyword evidence="1" id="KW-0175">Coiled coil</keyword>
<feature type="domain" description="Glycosyltransferase Maf N-terminal" evidence="3">
    <location>
        <begin position="36"/>
        <end position="265"/>
    </location>
</feature>
<dbReference type="OrthoDB" id="7254531at2"/>
<dbReference type="RefSeq" id="WP_140587081.1">
    <property type="nucleotide sequence ID" value="NZ_VFRR01000003.1"/>
</dbReference>
<evidence type="ECO:0000259" key="3">
    <source>
        <dbReference type="Pfam" id="PF20157"/>
    </source>
</evidence>
<evidence type="ECO:0000256" key="1">
    <source>
        <dbReference type="SAM" id="Coils"/>
    </source>
</evidence>
<dbReference type="Proteomes" id="UP000315901">
    <property type="component" value="Unassembled WGS sequence"/>
</dbReference>
<reference evidence="4 5" key="1">
    <citation type="submission" date="2019-06" db="EMBL/GenBank/DDBJ databases">
        <title>A novel bacterium of genus Marinomonas, isolated from coastal sand.</title>
        <authorList>
            <person name="Huang H."/>
            <person name="Mo K."/>
            <person name="Hu Y."/>
        </authorList>
    </citation>
    <scope>NUCLEOTIDE SEQUENCE [LARGE SCALE GENOMIC DNA]</scope>
    <source>
        <strain evidence="4 5">HB171799</strain>
    </source>
</reference>
<dbReference type="InterPro" id="IPR045376">
    <property type="entry name" value="Maf_N"/>
</dbReference>